<dbReference type="AlphaFoldDB" id="A0A8T0DZY0"/>
<evidence type="ECO:0000256" key="7">
    <source>
        <dbReference type="ARBA" id="ARBA00034139"/>
    </source>
</evidence>
<proteinExistence type="predicted"/>
<dbReference type="EMBL" id="JABXBU010002231">
    <property type="protein sequence ID" value="KAF8763529.1"/>
    <property type="molecule type" value="Genomic_DNA"/>
</dbReference>
<feature type="repeat" description="TPR" evidence="9">
    <location>
        <begin position="21"/>
        <end position="54"/>
    </location>
</feature>
<dbReference type="SUPFAM" id="SSF48452">
    <property type="entry name" value="TPR-like"/>
    <property type="match status" value="1"/>
</dbReference>
<evidence type="ECO:0000256" key="5">
    <source>
        <dbReference type="ARBA" id="ARBA00023212"/>
    </source>
</evidence>
<reference evidence="10" key="1">
    <citation type="journal article" date="2020" name="bioRxiv">
        <title>Chromosome-level reference genome of the European wasp spider Argiope bruennichi: a resource for studies on range expansion and evolutionary adaptation.</title>
        <authorList>
            <person name="Sheffer M.M."/>
            <person name="Hoppe A."/>
            <person name="Krehenwinkel H."/>
            <person name="Uhl G."/>
            <person name="Kuss A.W."/>
            <person name="Jensen L."/>
            <person name="Jensen C."/>
            <person name="Gillespie R.G."/>
            <person name="Hoff K.J."/>
            <person name="Prost S."/>
        </authorList>
    </citation>
    <scope>NUCLEOTIDE SEQUENCE</scope>
</reference>
<dbReference type="PANTHER" id="PTHR23040:SF1">
    <property type="entry name" value="OUTER DYNEIN ARM-DOCKING COMPLEX SUBUNIT 4"/>
    <property type="match status" value="1"/>
</dbReference>
<sequence>MDLDSYLESLMNPEYVPKFPFSLFYSEGSKYLRMRLYKKALERLDEALMDEPSNVKALLTRAKVHIYMRQYEKAKEDATEAVKLWPGYSEAFDLKGRSEFLMGDFEGAYLTYLAGREVRPDIEKLRLGQQLCEESMKNSMKIMSGFKVDRDDIYLMSKVKDGGVRFAQRSSNRLPNYERFSKDKKILQELLLDEDVKNVHGLCKESLDDIHQFERFWAMQKPLHCRKKAPARNKRITKKGTILQLMTSMKNRCQDYLRNDNLDLCIADGEKLMRLMESYSGAPTERSIKLKAEIYHLMSFAYDEKKDDKLCLDFLQKELEISQKSEYIHPQIRAFHHLGIYYMRKRDYQSACSSFLGVTEALKPDRLKKYLEDRERHVIEDETKDEKHKDLAEIEAAEIWARNFKQRLTALLPQSAINNLLLEIRQEDMCLLNLGHNISRSESESSKTETYLTADDSIRSVISSDFGG</sequence>
<keyword evidence="5" id="KW-0206">Cytoskeleton</keyword>
<evidence type="ECO:0000256" key="3">
    <source>
        <dbReference type="ARBA" id="ARBA00022737"/>
    </source>
</evidence>
<dbReference type="GO" id="GO:0005930">
    <property type="term" value="C:axoneme"/>
    <property type="evidence" value="ECO:0007669"/>
    <property type="project" value="UniProtKB-SubCell"/>
</dbReference>
<evidence type="ECO:0000313" key="11">
    <source>
        <dbReference type="Proteomes" id="UP000807504"/>
    </source>
</evidence>
<evidence type="ECO:0000256" key="6">
    <source>
        <dbReference type="ARBA" id="ARBA00023273"/>
    </source>
</evidence>
<keyword evidence="4 9" id="KW-0802">TPR repeat</keyword>
<dbReference type="InterPro" id="IPR011990">
    <property type="entry name" value="TPR-like_helical_dom_sf"/>
</dbReference>
<evidence type="ECO:0000313" key="10">
    <source>
        <dbReference type="EMBL" id="KAF8763529.1"/>
    </source>
</evidence>
<evidence type="ECO:0000256" key="2">
    <source>
        <dbReference type="ARBA" id="ARBA00022490"/>
    </source>
</evidence>
<keyword evidence="3" id="KW-0677">Repeat</keyword>
<dbReference type="InterPro" id="IPR019734">
    <property type="entry name" value="TPR_rpt"/>
</dbReference>
<evidence type="ECO:0000256" key="9">
    <source>
        <dbReference type="PROSITE-ProRule" id="PRU00339"/>
    </source>
</evidence>
<keyword evidence="6" id="KW-0966">Cell projection</keyword>
<dbReference type="SMART" id="SM00028">
    <property type="entry name" value="TPR"/>
    <property type="match status" value="5"/>
</dbReference>
<reference evidence="10" key="2">
    <citation type="submission" date="2020-06" db="EMBL/GenBank/DDBJ databases">
        <authorList>
            <person name="Sheffer M."/>
        </authorList>
    </citation>
    <scope>NUCLEOTIDE SEQUENCE</scope>
</reference>
<dbReference type="PROSITE" id="PS50005">
    <property type="entry name" value="TPR"/>
    <property type="match status" value="1"/>
</dbReference>
<comment type="subcellular location">
    <subcellularLocation>
        <location evidence="1">Cytoplasm</location>
        <location evidence="1">Cytoskeleton</location>
        <location evidence="1">Cilium axoneme</location>
    </subcellularLocation>
</comment>
<gene>
    <name evidence="10" type="ORF">HNY73_021707</name>
</gene>
<keyword evidence="11" id="KW-1185">Reference proteome</keyword>
<evidence type="ECO:0000256" key="4">
    <source>
        <dbReference type="ARBA" id="ARBA00022803"/>
    </source>
</evidence>
<name>A0A8T0DZY0_ARGBR</name>
<evidence type="ECO:0000256" key="8">
    <source>
        <dbReference type="ARBA" id="ARBA00034143"/>
    </source>
</evidence>
<dbReference type="InterPro" id="IPR040111">
    <property type="entry name" value="ODAD4"/>
</dbReference>
<comment type="caution">
    <text evidence="10">The sequence shown here is derived from an EMBL/GenBank/DDBJ whole genome shotgun (WGS) entry which is preliminary data.</text>
</comment>
<accession>A0A8T0DZY0</accession>
<organism evidence="10 11">
    <name type="scientific">Argiope bruennichi</name>
    <name type="common">Wasp spider</name>
    <name type="synonym">Aranea bruennichi</name>
    <dbReference type="NCBI Taxonomy" id="94029"/>
    <lineage>
        <taxon>Eukaryota</taxon>
        <taxon>Metazoa</taxon>
        <taxon>Ecdysozoa</taxon>
        <taxon>Arthropoda</taxon>
        <taxon>Chelicerata</taxon>
        <taxon>Arachnida</taxon>
        <taxon>Araneae</taxon>
        <taxon>Araneomorphae</taxon>
        <taxon>Entelegynae</taxon>
        <taxon>Araneoidea</taxon>
        <taxon>Araneidae</taxon>
        <taxon>Argiope</taxon>
    </lineage>
</organism>
<dbReference type="PANTHER" id="PTHR23040">
    <property type="match status" value="1"/>
</dbReference>
<evidence type="ECO:0000256" key="1">
    <source>
        <dbReference type="ARBA" id="ARBA00004430"/>
    </source>
</evidence>
<keyword evidence="2" id="KW-0963">Cytoplasm</keyword>
<protein>
    <recommendedName>
        <fullName evidence="7">Outer dynein arm-docking complex subunit 4</fullName>
    </recommendedName>
    <alternativeName>
        <fullName evidence="8">Tetratricopeptide repeat protein 25</fullName>
    </alternativeName>
</protein>
<dbReference type="Gene3D" id="1.25.40.10">
    <property type="entry name" value="Tetratricopeptide repeat domain"/>
    <property type="match status" value="2"/>
</dbReference>
<dbReference type="Proteomes" id="UP000807504">
    <property type="component" value="Unassembled WGS sequence"/>
</dbReference>